<keyword evidence="4" id="KW-1185">Reference proteome</keyword>
<dbReference type="HAMAP" id="MF_00715">
    <property type="entry name" value="SlyX"/>
    <property type="match status" value="1"/>
</dbReference>
<name>A0A437QZD6_9GAMM</name>
<dbReference type="EMBL" id="SACS01000007">
    <property type="protein sequence ID" value="RVU39869.1"/>
    <property type="molecule type" value="Genomic_DNA"/>
</dbReference>
<dbReference type="PANTHER" id="PTHR36508:SF1">
    <property type="entry name" value="PROTEIN SLYX"/>
    <property type="match status" value="1"/>
</dbReference>
<dbReference type="Pfam" id="PF04102">
    <property type="entry name" value="SlyX"/>
    <property type="match status" value="1"/>
</dbReference>
<evidence type="ECO:0000313" key="3">
    <source>
        <dbReference type="EMBL" id="RVU39869.1"/>
    </source>
</evidence>
<reference evidence="3 4" key="1">
    <citation type="submission" date="2019-01" db="EMBL/GenBank/DDBJ databases">
        <authorList>
            <person name="Chen W.-M."/>
        </authorList>
    </citation>
    <scope>NUCLEOTIDE SEQUENCE [LARGE SCALE GENOMIC DNA]</scope>
    <source>
        <strain evidence="3 4">KYPC3</strain>
    </source>
</reference>
<comment type="caution">
    <text evidence="3">The sequence shown here is derived from an EMBL/GenBank/DDBJ whole genome shotgun (WGS) entry which is preliminary data.</text>
</comment>
<keyword evidence="2" id="KW-0175">Coiled coil</keyword>
<evidence type="ECO:0000313" key="4">
    <source>
        <dbReference type="Proteomes" id="UP000283077"/>
    </source>
</evidence>
<gene>
    <name evidence="1" type="primary">slyX</name>
    <name evidence="3" type="ORF">EOE67_08100</name>
</gene>
<dbReference type="RefSeq" id="WP_068069883.1">
    <property type="nucleotide sequence ID" value="NZ_SACS01000007.1"/>
</dbReference>
<dbReference type="Proteomes" id="UP000283077">
    <property type="component" value="Unassembled WGS sequence"/>
</dbReference>
<proteinExistence type="inferred from homology"/>
<evidence type="ECO:0000256" key="2">
    <source>
        <dbReference type="SAM" id="Coils"/>
    </source>
</evidence>
<feature type="coiled-coil region" evidence="2">
    <location>
        <begin position="15"/>
        <end position="56"/>
    </location>
</feature>
<evidence type="ECO:0000256" key="1">
    <source>
        <dbReference type="HAMAP-Rule" id="MF_00715"/>
    </source>
</evidence>
<accession>A0A437QZD6</accession>
<sequence length="77" mass="8975">MNDFTPTEIQLQSQLFELESRLAFQDDALQQLNNELLEHQKRIEKLQRQVLILAEKLTQGGDSGILRPHEEPPPPHY</sequence>
<dbReference type="InterPro" id="IPR007236">
    <property type="entry name" value="SlyX"/>
</dbReference>
<dbReference type="OrthoDB" id="5771733at2"/>
<dbReference type="PANTHER" id="PTHR36508">
    <property type="entry name" value="PROTEIN SLYX"/>
    <property type="match status" value="1"/>
</dbReference>
<dbReference type="AlphaFoldDB" id="A0A437QZD6"/>
<protein>
    <recommendedName>
        <fullName evidence="1">Protein SlyX homolog</fullName>
    </recommendedName>
</protein>
<dbReference type="Gene3D" id="1.20.5.300">
    <property type="match status" value="1"/>
</dbReference>
<organism evidence="3 4">
    <name type="scientific">Rheinheimera riviphila</name>
    <dbReference type="NCBI Taxonomy" id="1834037"/>
    <lineage>
        <taxon>Bacteria</taxon>
        <taxon>Pseudomonadati</taxon>
        <taxon>Pseudomonadota</taxon>
        <taxon>Gammaproteobacteria</taxon>
        <taxon>Chromatiales</taxon>
        <taxon>Chromatiaceae</taxon>
        <taxon>Rheinheimera</taxon>
    </lineage>
</organism>
<comment type="similarity">
    <text evidence="1">Belongs to the SlyX family.</text>
</comment>